<sequence length="61" mass="6946">MEKMSNVCFNMSMNGKKRERLMPPSYKASGERFEVATTTTFQSDKNKKSRFKIMASATSVT</sequence>
<evidence type="ECO:0000313" key="2">
    <source>
        <dbReference type="Proteomes" id="UP001307608"/>
    </source>
</evidence>
<reference evidence="1 2" key="1">
    <citation type="submission" date="2023-01" db="EMBL/GenBank/DDBJ databases">
        <title>Complete genome sequence of Marinomonas pontica strain 200518_36.</title>
        <authorList>
            <person name="Ueki S."/>
            <person name="Gajardo G."/>
            <person name="Maruyama F."/>
        </authorList>
    </citation>
    <scope>NUCLEOTIDE SEQUENCE [LARGE SCALE GENOMIC DNA]</scope>
    <source>
        <strain evidence="1 2">200518_36</strain>
    </source>
</reference>
<dbReference type="Proteomes" id="UP001307608">
    <property type="component" value="Chromosome"/>
</dbReference>
<dbReference type="EMBL" id="AP027271">
    <property type="protein sequence ID" value="BDX01581.1"/>
    <property type="molecule type" value="Genomic_DNA"/>
</dbReference>
<organism evidence="1 2">
    <name type="scientific">Marinomonas pontica</name>
    <dbReference type="NCBI Taxonomy" id="264739"/>
    <lineage>
        <taxon>Bacteria</taxon>
        <taxon>Pseudomonadati</taxon>
        <taxon>Pseudomonadota</taxon>
        <taxon>Gammaproteobacteria</taxon>
        <taxon>Oceanospirillales</taxon>
        <taxon>Oceanospirillaceae</taxon>
        <taxon>Marinomonas</taxon>
    </lineage>
</organism>
<proteinExistence type="predicted"/>
<accession>A0ABM8F9E8</accession>
<evidence type="ECO:0000313" key="1">
    <source>
        <dbReference type="EMBL" id="BDX01581.1"/>
    </source>
</evidence>
<protein>
    <submittedName>
        <fullName evidence="1">Uncharacterized protein</fullName>
    </submittedName>
</protein>
<gene>
    <name evidence="1" type="ORF">MACH16_03290</name>
</gene>
<name>A0ABM8F9E8_9GAMM</name>
<keyword evidence="2" id="KW-1185">Reference proteome</keyword>